<evidence type="ECO:0000313" key="2">
    <source>
        <dbReference type="Proteomes" id="UP000565078"/>
    </source>
</evidence>
<reference evidence="2" key="1">
    <citation type="journal article" date="2020" name="bioRxiv">
        <title>A rank-normalized archaeal taxonomy based on genome phylogeny resolves widespread incomplete and uneven classifications.</title>
        <authorList>
            <person name="Rinke C."/>
            <person name="Chuvochina M."/>
            <person name="Mussig A.J."/>
            <person name="Chaumeil P.-A."/>
            <person name="Waite D.W."/>
            <person name="Whitman W.B."/>
            <person name="Parks D.H."/>
            <person name="Hugenholtz P."/>
        </authorList>
    </citation>
    <scope>NUCLEOTIDE SEQUENCE [LARGE SCALE GENOMIC DNA]</scope>
</reference>
<gene>
    <name evidence="1" type="ORF">HA254_04515</name>
</gene>
<proteinExistence type="predicted"/>
<comment type="caution">
    <text evidence="1">The sequence shown here is derived from an EMBL/GenBank/DDBJ whole genome shotgun (WGS) entry which is preliminary data.</text>
</comment>
<evidence type="ECO:0000313" key="1">
    <source>
        <dbReference type="EMBL" id="HIH09906.1"/>
    </source>
</evidence>
<protein>
    <submittedName>
        <fullName evidence="1">Uncharacterized protein</fullName>
    </submittedName>
</protein>
<dbReference type="EMBL" id="DUGC01000069">
    <property type="protein sequence ID" value="HIH09906.1"/>
    <property type="molecule type" value="Genomic_DNA"/>
</dbReference>
<organism evidence="1 2">
    <name type="scientific">Candidatus Iainarchaeum sp</name>
    <dbReference type="NCBI Taxonomy" id="3101447"/>
    <lineage>
        <taxon>Archaea</taxon>
        <taxon>Candidatus Iainarchaeota</taxon>
        <taxon>Candidatus Iainarchaeia</taxon>
        <taxon>Candidatus Iainarchaeales</taxon>
        <taxon>Candidatus Iainarchaeaceae</taxon>
        <taxon>Candidatus Iainarchaeum</taxon>
    </lineage>
</organism>
<dbReference type="AlphaFoldDB" id="A0A7J4J3V4"/>
<sequence length="66" mass="7810">MEKNITLQKVYDKVSRIEERLARLEKKVVPEIRLGNREAKELERIRQEIRGGNTISEKELFSILSQ</sequence>
<dbReference type="Proteomes" id="UP000565078">
    <property type="component" value="Unassembled WGS sequence"/>
</dbReference>
<accession>A0A7J4J3V4</accession>
<name>A0A7J4J3V4_9ARCH</name>